<keyword evidence="4 6" id="KW-0408">Iron</keyword>
<keyword evidence="2 6" id="KW-0949">S-adenosyl-L-methionine</keyword>
<dbReference type="EMBL" id="CP002101">
    <property type="protein sequence ID" value="AEH59913.1"/>
    <property type="molecule type" value="Genomic_DNA"/>
</dbReference>
<dbReference type="InterPro" id="IPR006638">
    <property type="entry name" value="Elp3/MiaA/NifB-like_rSAM"/>
</dbReference>
<dbReference type="OrthoDB" id="358785at2157"/>
<keyword evidence="9" id="KW-1185">Reference proteome</keyword>
<dbReference type="Proteomes" id="UP000006622">
    <property type="component" value="Chromosome"/>
</dbReference>
<dbReference type="InterPro" id="IPR058240">
    <property type="entry name" value="rSAM_sf"/>
</dbReference>
<dbReference type="PROSITE" id="PS51918">
    <property type="entry name" value="RADICAL_SAM"/>
    <property type="match status" value="1"/>
</dbReference>
<dbReference type="SMART" id="SM00729">
    <property type="entry name" value="Elp3"/>
    <property type="match status" value="1"/>
</dbReference>
<reference evidence="8" key="1">
    <citation type="submission" date="2010-07" db="EMBL/GenBank/DDBJ databases">
        <title>The complete genome of Methanosalsum zhilinae DSM 4017.</title>
        <authorList>
            <consortium name="US DOE Joint Genome Institute (JGI-PGF)"/>
            <person name="Lucas S."/>
            <person name="Copeland A."/>
            <person name="Lapidus A."/>
            <person name="Glavina del Rio T."/>
            <person name="Dalin E."/>
            <person name="Tice H."/>
            <person name="Bruce D."/>
            <person name="Goodwin L."/>
            <person name="Pitluck S."/>
            <person name="Kyrpides N."/>
            <person name="Mavromatis K."/>
            <person name="Ovchinnikova G."/>
            <person name="Daligault H."/>
            <person name="Detter J.C."/>
            <person name="Han C."/>
            <person name="Tapia R."/>
            <person name="Larimer F."/>
            <person name="Land M."/>
            <person name="Hauser L."/>
            <person name="Markowitz V."/>
            <person name="Cheng J.-F."/>
            <person name="Hugenholtz P."/>
            <person name="Woyke T."/>
            <person name="Wu D."/>
            <person name="Spring S."/>
            <person name="Schueler E."/>
            <person name="Brambilla E."/>
            <person name="Klenk H.-P."/>
            <person name="Eisen J.A."/>
        </authorList>
    </citation>
    <scope>NUCLEOTIDE SEQUENCE</scope>
    <source>
        <strain evidence="8">DSM 4017</strain>
    </source>
</reference>
<dbReference type="GeneID" id="10821620"/>
<accession>F7XMJ0</accession>
<dbReference type="InterPro" id="IPR007197">
    <property type="entry name" value="rSAM"/>
</dbReference>
<keyword evidence="1 6" id="KW-0004">4Fe-4S</keyword>
<dbReference type="SFLD" id="SFLDG01082">
    <property type="entry name" value="B12-binding_domain_containing"/>
    <property type="match status" value="1"/>
</dbReference>
<evidence type="ECO:0000313" key="8">
    <source>
        <dbReference type="EMBL" id="AEH59913.1"/>
    </source>
</evidence>
<dbReference type="InterPro" id="IPR013704">
    <property type="entry name" value="UPF0313_N"/>
</dbReference>
<feature type="binding site" evidence="6">
    <location>
        <position position="315"/>
    </location>
    <ligand>
        <name>[4Fe-4S] cluster</name>
        <dbReference type="ChEBI" id="CHEBI:49883"/>
        <note>4Fe-4S-S-AdoMet</note>
    </ligand>
</feature>
<feature type="domain" description="Radical SAM core" evidence="7">
    <location>
        <begin position="294"/>
        <end position="563"/>
    </location>
</feature>
<dbReference type="GO" id="GO:0051539">
    <property type="term" value="F:4 iron, 4 sulfur cluster binding"/>
    <property type="evidence" value="ECO:0007669"/>
    <property type="project" value="UniProtKB-KW"/>
</dbReference>
<dbReference type="InterPro" id="IPR022946">
    <property type="entry name" value="UPF0313"/>
</dbReference>
<dbReference type="Pfam" id="PF11842">
    <property type="entry name" value="DUF3362"/>
    <property type="match status" value="1"/>
</dbReference>
<dbReference type="HAMAP" id="MF_01251">
    <property type="entry name" value="UPF0313"/>
    <property type="match status" value="1"/>
</dbReference>
<keyword evidence="3 6" id="KW-0479">Metal-binding</keyword>
<dbReference type="STRING" id="679901.Mzhil_0032"/>
<evidence type="ECO:0000256" key="4">
    <source>
        <dbReference type="ARBA" id="ARBA00023004"/>
    </source>
</evidence>
<organism evidence="8 9">
    <name type="scientific">Methanosalsum zhilinae (strain DSM 4017 / NBRC 107636 / OCM 62 / WeN5)</name>
    <name type="common">Methanohalophilus zhilinae</name>
    <dbReference type="NCBI Taxonomy" id="679901"/>
    <lineage>
        <taxon>Archaea</taxon>
        <taxon>Methanobacteriati</taxon>
        <taxon>Methanobacteriota</taxon>
        <taxon>Stenosarchaea group</taxon>
        <taxon>Methanomicrobia</taxon>
        <taxon>Methanosarcinales</taxon>
        <taxon>Methanosarcinaceae</taxon>
        <taxon>Methanosalsum</taxon>
    </lineage>
</organism>
<dbReference type="KEGG" id="mzh:Mzhil_0032"/>
<dbReference type="AlphaFoldDB" id="F7XMJ0"/>
<protein>
    <submittedName>
        <fullName evidence="8">Radical SAM domain protein</fullName>
    </submittedName>
</protein>
<dbReference type="PROSITE" id="PS01278">
    <property type="entry name" value="MTTASE_RADICAL"/>
    <property type="match status" value="1"/>
</dbReference>
<evidence type="ECO:0000259" key="7">
    <source>
        <dbReference type="PROSITE" id="PS51918"/>
    </source>
</evidence>
<dbReference type="InterPro" id="IPR020612">
    <property type="entry name" value="Methylthiotransferase_CS"/>
</dbReference>
<evidence type="ECO:0000313" key="9">
    <source>
        <dbReference type="Proteomes" id="UP000006622"/>
    </source>
</evidence>
<feature type="binding site" evidence="6">
    <location>
        <position position="312"/>
    </location>
    <ligand>
        <name>[4Fe-4S] cluster</name>
        <dbReference type="ChEBI" id="CHEBI:49883"/>
        <note>4Fe-4S-S-AdoMet</note>
    </ligand>
</feature>
<keyword evidence="5 6" id="KW-0411">Iron-sulfur</keyword>
<dbReference type="Gene3D" id="3.80.30.20">
    <property type="entry name" value="tm_1862 like domain"/>
    <property type="match status" value="1"/>
</dbReference>
<dbReference type="GO" id="GO:0005506">
    <property type="term" value="F:iron ion binding"/>
    <property type="evidence" value="ECO:0007669"/>
    <property type="project" value="UniProtKB-UniRule"/>
</dbReference>
<dbReference type="RefSeq" id="WP_013897352.1">
    <property type="nucleotide sequence ID" value="NC_015676.1"/>
</dbReference>
<gene>
    <name evidence="8" type="ordered locus">Mzhil_0032</name>
</gene>
<dbReference type="NCBIfam" id="TIGR03904">
    <property type="entry name" value="SAM_YgiQ"/>
    <property type="match status" value="1"/>
</dbReference>
<evidence type="ECO:0000256" key="5">
    <source>
        <dbReference type="ARBA" id="ARBA00023014"/>
    </source>
</evidence>
<dbReference type="Pfam" id="PF08497">
    <property type="entry name" value="Radical_SAM_N"/>
    <property type="match status" value="1"/>
</dbReference>
<comment type="similarity">
    <text evidence="6">Belongs to the UPF0313 family.</text>
</comment>
<evidence type="ECO:0000256" key="6">
    <source>
        <dbReference type="HAMAP-Rule" id="MF_01251"/>
    </source>
</evidence>
<dbReference type="SUPFAM" id="SSF102114">
    <property type="entry name" value="Radical SAM enzymes"/>
    <property type="match status" value="1"/>
</dbReference>
<dbReference type="InterPro" id="IPR024560">
    <property type="entry name" value="UPF0313_C"/>
</dbReference>
<sequence length="598" mass="68238">MPATQNELKKLKWNRPDIVIVTGDAYVDHPGFGAAIIGRVLEDRGFRVAIISQPRWDSTDDFTKFGQPRLFFAVTAGNTDSMVSNYTPALKPRKHDSYSPGGKSGKRPDRAVIVYSNRIKEAYPDTPIIIGGIEASLRRFAHYDYWSDSVRKSILADAPADLLVYGMGELQMLEIAERMDKGIAAGDITDIDGTVWKMRIRNWKNGGDALSGDYIQIPSFDEVSSDREKYCDAFSTICREQDPIRGRNIVQRHPKTIIIQNRPMRPLDQQELDHVYELPFTRKEHPSCKEPVPALETVRFSITTHRGCFGSCSFCAIGMHQGRIVSSRSIESILQEARGFTEMREFRGVISGVGGPTANMYSMKCKKWEKSGTCTDKLCLYPEPCHSLDKDSSQMLEMFKKLKEIPGISKVFVGYGIRYDLAAGDREYMYQLCKDHVSGQLLVAPEHYSDNVTSIMRKPERKVFERFADEFEQINRELGKEQYLITYLMSGHPGCTIVDMVNTAEYIRDTGRYTEQVQEFTPTPMTVSTCMYHTGLDPFTKEKMHVPRSRKEKRIQRAMLHYRNPKNRSAVYEGLKQADRLDLIGNAWKCLISRKKRT</sequence>
<evidence type="ECO:0000256" key="3">
    <source>
        <dbReference type="ARBA" id="ARBA00022723"/>
    </source>
</evidence>
<name>F7XMJ0_METZD</name>
<dbReference type="PANTHER" id="PTHR32331">
    <property type="entry name" value="UPF0313 PROTEIN YGIQ"/>
    <property type="match status" value="1"/>
</dbReference>
<dbReference type="PANTHER" id="PTHR32331:SF0">
    <property type="entry name" value="UPF0313 PROTEIN YGIQ"/>
    <property type="match status" value="1"/>
</dbReference>
<feature type="binding site" evidence="6">
    <location>
        <position position="308"/>
    </location>
    <ligand>
        <name>[4Fe-4S] cluster</name>
        <dbReference type="ChEBI" id="CHEBI:49883"/>
        <note>4Fe-4S-S-AdoMet</note>
    </ligand>
</feature>
<dbReference type="SFLD" id="SFLDG01069">
    <property type="entry name" value="UPF0313"/>
    <property type="match status" value="1"/>
</dbReference>
<dbReference type="GO" id="GO:0003824">
    <property type="term" value="F:catalytic activity"/>
    <property type="evidence" value="ECO:0007669"/>
    <property type="project" value="InterPro"/>
</dbReference>
<dbReference type="SFLD" id="SFLDS00029">
    <property type="entry name" value="Radical_SAM"/>
    <property type="match status" value="1"/>
</dbReference>
<evidence type="ECO:0000256" key="1">
    <source>
        <dbReference type="ARBA" id="ARBA00022485"/>
    </source>
</evidence>
<dbReference type="HOGENOM" id="CLU_018288_2_0_2"/>
<comment type="cofactor">
    <cofactor evidence="6">
        <name>[4Fe-4S] cluster</name>
        <dbReference type="ChEBI" id="CHEBI:49883"/>
    </cofactor>
    <text evidence="6">Binds 1 [4Fe-4S] cluster. The cluster is coordinated with 3 cysteines and an exchangeable S-adenosyl-L-methionine.</text>
</comment>
<evidence type="ECO:0000256" key="2">
    <source>
        <dbReference type="ARBA" id="ARBA00022691"/>
    </source>
</evidence>
<proteinExistence type="inferred from homology"/>
<dbReference type="InterPro" id="IPR023404">
    <property type="entry name" value="rSAM_horseshoe"/>
</dbReference>